<keyword evidence="1" id="KW-0472">Membrane</keyword>
<evidence type="ECO:0000313" key="3">
    <source>
        <dbReference type="EMBL" id="PMD39397.1"/>
    </source>
</evidence>
<dbReference type="InterPro" id="IPR016162">
    <property type="entry name" value="Ald_DH_N"/>
</dbReference>
<feature type="transmembrane region" description="Helical" evidence="1">
    <location>
        <begin position="440"/>
        <end position="461"/>
    </location>
</feature>
<dbReference type="Gene3D" id="3.40.309.10">
    <property type="entry name" value="Aldehyde Dehydrogenase, Chain A, domain 2"/>
    <property type="match status" value="1"/>
</dbReference>
<keyword evidence="4" id="KW-1185">Reference proteome</keyword>
<dbReference type="PANTHER" id="PTHR43111">
    <property type="entry name" value="ALDEHYDE DEHYDROGENASE B-RELATED"/>
    <property type="match status" value="1"/>
</dbReference>
<dbReference type="OrthoDB" id="5596991at2759"/>
<dbReference type="Pfam" id="PF00171">
    <property type="entry name" value="Aldedh"/>
    <property type="match status" value="1"/>
</dbReference>
<sequence>MASDIQTAFEVLRASVTEGRAENVRYRQNELYSLHSALRENPELICDAIAKDYAGSREKAETEFYLAMDAVRISYEKLDFDKALEVEYSVKFGKDNTKRRAALGLVHIRPTRHSRFYSVITPLVAALEAGNCIFVELDRSSPAVDRVLLEILPKALDRDTFHISQERLDEEYLNQVNFFVDENDDELSASAKDSHTPLKGRTVCILDRTGDLELAAKFLSSTQTSSDYTSPYSPDLLLVNEYLKDTFITRCLDFASQVEHSSSAKVATSEELEFQTLLRQAESEGEIITHKRKIGFTIVELKNRSSKLASKKVSGRYLLLLPAAGIVDSVTSQRTSPKFLASYIFAAPAAAKFIGEQITSHATYINQVPPQLLIGPPSPTNHPHVLHPRFTSDMFSTPQPQFIVPPTSLPPPFKLMELALRQLKPTGQRPGHAIGFFEQGILLGLGSTALVVLPLLGWGLFRAVKFGMRYI</sequence>
<keyword evidence="1" id="KW-0812">Transmembrane</keyword>
<evidence type="ECO:0000256" key="1">
    <source>
        <dbReference type="SAM" id="Phobius"/>
    </source>
</evidence>
<keyword evidence="1" id="KW-1133">Transmembrane helix</keyword>
<name>A0A2J6RLL7_HYAVF</name>
<dbReference type="GO" id="GO:0016620">
    <property type="term" value="F:oxidoreductase activity, acting on the aldehyde or oxo group of donors, NAD or NADP as acceptor"/>
    <property type="evidence" value="ECO:0007669"/>
    <property type="project" value="InterPro"/>
</dbReference>
<dbReference type="InterPro" id="IPR016161">
    <property type="entry name" value="Ald_DH/histidinol_DH"/>
</dbReference>
<reference evidence="3 4" key="1">
    <citation type="submission" date="2016-04" db="EMBL/GenBank/DDBJ databases">
        <title>A degradative enzymes factory behind the ericoid mycorrhizal symbiosis.</title>
        <authorList>
            <consortium name="DOE Joint Genome Institute"/>
            <person name="Martino E."/>
            <person name="Morin E."/>
            <person name="Grelet G."/>
            <person name="Kuo A."/>
            <person name="Kohler A."/>
            <person name="Daghino S."/>
            <person name="Barry K."/>
            <person name="Choi C."/>
            <person name="Cichocki N."/>
            <person name="Clum A."/>
            <person name="Copeland A."/>
            <person name="Hainaut M."/>
            <person name="Haridas S."/>
            <person name="Labutti K."/>
            <person name="Lindquist E."/>
            <person name="Lipzen A."/>
            <person name="Khouja H.-R."/>
            <person name="Murat C."/>
            <person name="Ohm R."/>
            <person name="Olson A."/>
            <person name="Spatafora J."/>
            <person name="Veneault-Fourrey C."/>
            <person name="Henrissat B."/>
            <person name="Grigoriev I."/>
            <person name="Martin F."/>
            <person name="Perotto S."/>
        </authorList>
    </citation>
    <scope>NUCLEOTIDE SEQUENCE [LARGE SCALE GENOMIC DNA]</scope>
    <source>
        <strain evidence="3 4">F</strain>
    </source>
</reference>
<organism evidence="3 4">
    <name type="scientific">Hyaloscypha variabilis (strain UAMH 11265 / GT02V1 / F)</name>
    <name type="common">Meliniomyces variabilis</name>
    <dbReference type="NCBI Taxonomy" id="1149755"/>
    <lineage>
        <taxon>Eukaryota</taxon>
        <taxon>Fungi</taxon>
        <taxon>Dikarya</taxon>
        <taxon>Ascomycota</taxon>
        <taxon>Pezizomycotina</taxon>
        <taxon>Leotiomycetes</taxon>
        <taxon>Helotiales</taxon>
        <taxon>Hyaloscyphaceae</taxon>
        <taxon>Hyaloscypha</taxon>
        <taxon>Hyaloscypha variabilis</taxon>
    </lineage>
</organism>
<dbReference type="InterPro" id="IPR016163">
    <property type="entry name" value="Ald_DH_C"/>
</dbReference>
<accession>A0A2J6RLL7</accession>
<dbReference type="EMBL" id="KZ613946">
    <property type="protein sequence ID" value="PMD39397.1"/>
    <property type="molecule type" value="Genomic_DNA"/>
</dbReference>
<dbReference type="AlphaFoldDB" id="A0A2J6RLL7"/>
<dbReference type="Proteomes" id="UP000235786">
    <property type="component" value="Unassembled WGS sequence"/>
</dbReference>
<evidence type="ECO:0000259" key="2">
    <source>
        <dbReference type="Pfam" id="PF00171"/>
    </source>
</evidence>
<proteinExistence type="predicted"/>
<dbReference type="InterPro" id="IPR015590">
    <property type="entry name" value="Aldehyde_DH_dom"/>
</dbReference>
<protein>
    <recommendedName>
        <fullName evidence="2">Aldehyde dehydrogenase domain-containing protein</fullName>
    </recommendedName>
</protein>
<dbReference type="STRING" id="1149755.A0A2J6RLL7"/>
<dbReference type="Gene3D" id="3.40.605.10">
    <property type="entry name" value="Aldehyde Dehydrogenase, Chain A, domain 1"/>
    <property type="match status" value="1"/>
</dbReference>
<evidence type="ECO:0000313" key="4">
    <source>
        <dbReference type="Proteomes" id="UP000235786"/>
    </source>
</evidence>
<dbReference type="PANTHER" id="PTHR43111:SF1">
    <property type="entry name" value="ALDEHYDE DEHYDROGENASE B-RELATED"/>
    <property type="match status" value="1"/>
</dbReference>
<feature type="domain" description="Aldehyde dehydrogenase" evidence="2">
    <location>
        <begin position="3"/>
        <end position="156"/>
    </location>
</feature>
<dbReference type="SUPFAM" id="SSF53720">
    <property type="entry name" value="ALDH-like"/>
    <property type="match status" value="1"/>
</dbReference>
<gene>
    <name evidence="3" type="ORF">L207DRAFT_489199</name>
</gene>